<dbReference type="GO" id="GO:0016787">
    <property type="term" value="F:hydrolase activity"/>
    <property type="evidence" value="ECO:0007669"/>
    <property type="project" value="UniProtKB-KW"/>
</dbReference>
<keyword evidence="7" id="KW-1185">Reference proteome</keyword>
<dbReference type="InterPro" id="IPR001279">
    <property type="entry name" value="Metallo-B-lactamas"/>
</dbReference>
<comment type="similarity">
    <text evidence="1">Belongs to the metallo-beta-lactamase superfamily.</text>
</comment>
<evidence type="ECO:0000256" key="4">
    <source>
        <dbReference type="ARBA" id="ARBA00022833"/>
    </source>
</evidence>
<evidence type="ECO:0000313" key="6">
    <source>
        <dbReference type="EMBL" id="MBC4015586.1"/>
    </source>
</evidence>
<dbReference type="SUPFAM" id="SSF56281">
    <property type="entry name" value="Metallo-hydrolase/oxidoreductase"/>
    <property type="match status" value="1"/>
</dbReference>
<accession>A0A9X0QX47</accession>
<dbReference type="Proteomes" id="UP000600101">
    <property type="component" value="Unassembled WGS sequence"/>
</dbReference>
<dbReference type="InterPro" id="IPR036866">
    <property type="entry name" value="RibonucZ/Hydroxyglut_hydro"/>
</dbReference>
<dbReference type="InterPro" id="IPR051013">
    <property type="entry name" value="MBL_superfamily_lactonases"/>
</dbReference>
<dbReference type="Pfam" id="PF00753">
    <property type="entry name" value="Lactamase_B"/>
    <property type="match status" value="1"/>
</dbReference>
<feature type="domain" description="Metallo-beta-lactamase" evidence="5">
    <location>
        <begin position="59"/>
        <end position="268"/>
    </location>
</feature>
<evidence type="ECO:0000256" key="3">
    <source>
        <dbReference type="ARBA" id="ARBA00022801"/>
    </source>
</evidence>
<dbReference type="Gene3D" id="3.60.15.10">
    <property type="entry name" value="Ribonuclease Z/Hydroxyacylglutathione hydrolase-like"/>
    <property type="match status" value="1"/>
</dbReference>
<dbReference type="AlphaFoldDB" id="A0A9X0QX47"/>
<reference evidence="6" key="1">
    <citation type="submission" date="2020-08" db="EMBL/GenBank/DDBJ databases">
        <authorList>
            <person name="Hu Y."/>
            <person name="Nguyen S.V."/>
            <person name="Li F."/>
            <person name="Fanning S."/>
        </authorList>
    </citation>
    <scope>NUCLEOTIDE SEQUENCE</scope>
    <source>
        <strain evidence="6">SYSU D8009</strain>
    </source>
</reference>
<sequence length="291" mass="32920">MANGFQLGDLTIHRIIEEERPLFDPLEFLPTLTPELLAENRSWLEPDAIDPATGKLRLCIQSYIVQTPHHNILVDTCVGNHKERPNRPFWHQKTDDTWEKNLAAAGFSVNDIDYVMCTHLHVDHVGWNTKLENGRWVPTFPKARYIFGEREFAYWNAEHAKAPNPVIEDSVLPIVAAGRADLVSTDHAMNDHVRLTPTPGHTPDHYAVELGKGETIAVLSGDLIHSPIQARYPELSMRADSDQAQSAVTRRKFLECHCDTGRLMCTAHFPSPSTGHFTRWGDGFRFMPTKS</sequence>
<evidence type="ECO:0000256" key="1">
    <source>
        <dbReference type="ARBA" id="ARBA00007749"/>
    </source>
</evidence>
<evidence type="ECO:0000313" key="7">
    <source>
        <dbReference type="Proteomes" id="UP000600101"/>
    </source>
</evidence>
<dbReference type="SMART" id="SM00849">
    <property type="entry name" value="Lactamase_B"/>
    <property type="match status" value="1"/>
</dbReference>
<organism evidence="6 7">
    <name type="scientific">Siccirubricoccus deserti</name>
    <dbReference type="NCBI Taxonomy" id="2013562"/>
    <lineage>
        <taxon>Bacteria</taxon>
        <taxon>Pseudomonadati</taxon>
        <taxon>Pseudomonadota</taxon>
        <taxon>Alphaproteobacteria</taxon>
        <taxon>Acetobacterales</taxon>
        <taxon>Roseomonadaceae</taxon>
        <taxon>Siccirubricoccus</taxon>
    </lineage>
</organism>
<dbReference type="GO" id="GO:0046872">
    <property type="term" value="F:metal ion binding"/>
    <property type="evidence" value="ECO:0007669"/>
    <property type="project" value="UniProtKB-KW"/>
</dbReference>
<dbReference type="PANTHER" id="PTHR42978">
    <property type="entry name" value="QUORUM-QUENCHING LACTONASE YTNP-RELATED-RELATED"/>
    <property type="match status" value="1"/>
</dbReference>
<name>A0A9X0QX47_9PROT</name>
<dbReference type="PANTHER" id="PTHR42978:SF6">
    <property type="entry name" value="QUORUM-QUENCHING LACTONASE YTNP-RELATED"/>
    <property type="match status" value="1"/>
</dbReference>
<dbReference type="EMBL" id="JACOMF010000008">
    <property type="protein sequence ID" value="MBC4015586.1"/>
    <property type="molecule type" value="Genomic_DNA"/>
</dbReference>
<keyword evidence="3" id="KW-0378">Hydrolase</keyword>
<dbReference type="RefSeq" id="WP_186770355.1">
    <property type="nucleotide sequence ID" value="NZ_JACOMF010000008.1"/>
</dbReference>
<evidence type="ECO:0000259" key="5">
    <source>
        <dbReference type="SMART" id="SM00849"/>
    </source>
</evidence>
<gene>
    <name evidence="6" type="ORF">H7965_09620</name>
</gene>
<keyword evidence="4" id="KW-0862">Zinc</keyword>
<protein>
    <submittedName>
        <fullName evidence="6">MBL fold metallo-hydrolase</fullName>
    </submittedName>
</protein>
<proteinExistence type="inferred from homology"/>
<keyword evidence="2" id="KW-0479">Metal-binding</keyword>
<dbReference type="CDD" id="cd16277">
    <property type="entry name" value="metallo-hydrolase-like_MBL-fold"/>
    <property type="match status" value="1"/>
</dbReference>
<evidence type="ECO:0000256" key="2">
    <source>
        <dbReference type="ARBA" id="ARBA00022723"/>
    </source>
</evidence>
<comment type="caution">
    <text evidence="6">The sequence shown here is derived from an EMBL/GenBank/DDBJ whole genome shotgun (WGS) entry which is preliminary data.</text>
</comment>